<evidence type="ECO:0000256" key="5">
    <source>
        <dbReference type="ARBA" id="ARBA00022519"/>
    </source>
</evidence>
<evidence type="ECO:0000256" key="3">
    <source>
        <dbReference type="ARBA" id="ARBA00022448"/>
    </source>
</evidence>
<keyword evidence="7 11" id="KW-1133">Transmembrane helix</keyword>
<dbReference type="Proteomes" id="UP000325797">
    <property type="component" value="Chromosome"/>
</dbReference>
<dbReference type="RefSeq" id="WP_225308793.1">
    <property type="nucleotide sequence ID" value="NZ_CP042582.1"/>
</dbReference>
<proteinExistence type="predicted"/>
<dbReference type="AlphaFoldDB" id="A0A5J6MYT7"/>
<evidence type="ECO:0000256" key="1">
    <source>
        <dbReference type="ARBA" id="ARBA00004651"/>
    </source>
</evidence>
<evidence type="ECO:0000256" key="9">
    <source>
        <dbReference type="ARBA" id="ARBA00025439"/>
    </source>
</evidence>
<sequence>MTARIQSATVERHRHLMVPLVLIVVLLIVAALRGPSLFTRDGIGGAIIVVTPLILASLALTPIALVGRGGVDLSVGPLLGFINCTLVKWLVENGWTNPVAVVAYVVAAGIVYHCIIAAIILYARVSPIIVTLSGFLVLVGVNLVVLDRPSGSAPEWMDGWGYGTSIFSPVAIILLVMIALWFLFTRSSFFQQIRLTGADERMAFANGVNSVAARFGAHIVAGIYTAIAALTYTALIASGDPTQGTTYTLAAITALVLGGTSLGGGTGGGLGSILGAISMYLISYALSTFDFGSIAGFVTSLSTGLILMISLLINSVMNFRSGRAYD</sequence>
<dbReference type="EMBL" id="CP042582">
    <property type="protein sequence ID" value="QEX22749.1"/>
    <property type="molecule type" value="Genomic_DNA"/>
</dbReference>
<keyword evidence="6 11" id="KW-0812">Transmembrane</keyword>
<comment type="subunit">
    <text evidence="2">The complex is composed of two ATP-binding proteins (LsrA), two transmembrane proteins (LsrC and LsrD) and a solute-binding protein (LsrB).</text>
</comment>
<feature type="transmembrane region" description="Helical" evidence="11">
    <location>
        <begin position="128"/>
        <end position="146"/>
    </location>
</feature>
<gene>
    <name evidence="12" type="ORF">FRZ61_26810</name>
</gene>
<keyword evidence="13" id="KW-1185">Reference proteome</keyword>
<dbReference type="Pfam" id="PF02653">
    <property type="entry name" value="BPD_transp_2"/>
    <property type="match status" value="1"/>
</dbReference>
<dbReference type="InterPro" id="IPR001851">
    <property type="entry name" value="ABC_transp_permease"/>
</dbReference>
<evidence type="ECO:0000313" key="12">
    <source>
        <dbReference type="EMBL" id="QEX22749.1"/>
    </source>
</evidence>
<evidence type="ECO:0000256" key="4">
    <source>
        <dbReference type="ARBA" id="ARBA00022475"/>
    </source>
</evidence>
<feature type="transmembrane region" description="Helical" evidence="11">
    <location>
        <begin position="269"/>
        <end position="287"/>
    </location>
</feature>
<feature type="transmembrane region" description="Helical" evidence="11">
    <location>
        <begin position="97"/>
        <end position="121"/>
    </location>
</feature>
<keyword evidence="4" id="KW-1003">Cell membrane</keyword>
<accession>A0A5J6MYT7</accession>
<comment type="function">
    <text evidence="9">Part of the ABC transporter complex LsrABCD involved in autoinducer 2 (AI-2) import. Probably responsible for the translocation of the substrate across the membrane.</text>
</comment>
<dbReference type="PANTHER" id="PTHR32196">
    <property type="entry name" value="ABC TRANSPORTER PERMEASE PROTEIN YPHD-RELATED-RELATED"/>
    <property type="match status" value="1"/>
</dbReference>
<reference evidence="12 13" key="1">
    <citation type="submission" date="2019-08" db="EMBL/GenBank/DDBJ databases">
        <title>Hyperibacter terrae gen. nov., sp. nov. and Hyperibacter viscosus sp. nov., two new members in the family Rhodospirillaceae isolated from the rhizosphere of Hypericum perforatum.</title>
        <authorList>
            <person name="Noviana Z."/>
        </authorList>
    </citation>
    <scope>NUCLEOTIDE SEQUENCE [LARGE SCALE GENOMIC DNA]</scope>
    <source>
        <strain evidence="12 13">R5959</strain>
    </source>
</reference>
<dbReference type="GO" id="GO:0005886">
    <property type="term" value="C:plasma membrane"/>
    <property type="evidence" value="ECO:0007669"/>
    <property type="project" value="UniProtKB-SubCell"/>
</dbReference>
<dbReference type="PANTHER" id="PTHR32196:SF29">
    <property type="entry name" value="AUTOINDUCER 2 IMPORT SYSTEM PERMEASE PROTEIN LSRC"/>
    <property type="match status" value="1"/>
</dbReference>
<name>A0A5J6MYT7_9PROT</name>
<evidence type="ECO:0000313" key="13">
    <source>
        <dbReference type="Proteomes" id="UP000325797"/>
    </source>
</evidence>
<keyword evidence="3" id="KW-0813">Transport</keyword>
<dbReference type="GO" id="GO:0022857">
    <property type="term" value="F:transmembrane transporter activity"/>
    <property type="evidence" value="ECO:0007669"/>
    <property type="project" value="InterPro"/>
</dbReference>
<organism evidence="12 13">
    <name type="scientific">Hypericibacter adhaerens</name>
    <dbReference type="NCBI Taxonomy" id="2602016"/>
    <lineage>
        <taxon>Bacteria</taxon>
        <taxon>Pseudomonadati</taxon>
        <taxon>Pseudomonadota</taxon>
        <taxon>Alphaproteobacteria</taxon>
        <taxon>Rhodospirillales</taxon>
        <taxon>Dongiaceae</taxon>
        <taxon>Hypericibacter</taxon>
    </lineage>
</organism>
<feature type="transmembrane region" description="Helical" evidence="11">
    <location>
        <begin position="46"/>
        <end position="66"/>
    </location>
</feature>
<feature type="transmembrane region" description="Helical" evidence="11">
    <location>
        <begin position="166"/>
        <end position="184"/>
    </location>
</feature>
<evidence type="ECO:0000256" key="8">
    <source>
        <dbReference type="ARBA" id="ARBA00023136"/>
    </source>
</evidence>
<evidence type="ECO:0000256" key="6">
    <source>
        <dbReference type="ARBA" id="ARBA00022692"/>
    </source>
</evidence>
<feature type="transmembrane region" description="Helical" evidence="11">
    <location>
        <begin position="293"/>
        <end position="313"/>
    </location>
</feature>
<keyword evidence="5" id="KW-0997">Cell inner membrane</keyword>
<evidence type="ECO:0000256" key="2">
    <source>
        <dbReference type="ARBA" id="ARBA00011262"/>
    </source>
</evidence>
<keyword evidence="8 11" id="KW-0472">Membrane</keyword>
<comment type="subcellular location">
    <subcellularLocation>
        <location evidence="1">Cell membrane</location>
        <topology evidence="1">Multi-pass membrane protein</topology>
    </subcellularLocation>
</comment>
<dbReference type="KEGG" id="hadh:FRZ61_26810"/>
<protein>
    <recommendedName>
        <fullName evidence="10">Autoinducer 2 import system permease protein LsrC</fullName>
    </recommendedName>
</protein>
<feature type="transmembrane region" description="Helical" evidence="11">
    <location>
        <begin position="211"/>
        <end position="232"/>
    </location>
</feature>
<evidence type="ECO:0000256" key="11">
    <source>
        <dbReference type="SAM" id="Phobius"/>
    </source>
</evidence>
<evidence type="ECO:0000256" key="10">
    <source>
        <dbReference type="ARBA" id="ARBA00039382"/>
    </source>
</evidence>
<evidence type="ECO:0000256" key="7">
    <source>
        <dbReference type="ARBA" id="ARBA00022989"/>
    </source>
</evidence>
<feature type="transmembrane region" description="Helical" evidence="11">
    <location>
        <begin position="16"/>
        <end position="34"/>
    </location>
</feature>